<dbReference type="SUPFAM" id="SSF46689">
    <property type="entry name" value="Homeodomain-like"/>
    <property type="match status" value="2"/>
</dbReference>
<organism evidence="4 5">
    <name type="scientific">Stenotrophomonas maltophilia</name>
    <name type="common">Pseudomonas maltophilia</name>
    <name type="synonym">Xanthomonas maltophilia</name>
    <dbReference type="NCBI Taxonomy" id="40324"/>
    <lineage>
        <taxon>Bacteria</taxon>
        <taxon>Pseudomonadati</taxon>
        <taxon>Pseudomonadota</taxon>
        <taxon>Gammaproteobacteria</taxon>
        <taxon>Lysobacterales</taxon>
        <taxon>Lysobacteraceae</taxon>
        <taxon>Stenotrophomonas</taxon>
        <taxon>Stenotrophomonas maltophilia group</taxon>
    </lineage>
</organism>
<reference evidence="4 5" key="1">
    <citation type="submission" date="2015-03" db="EMBL/GenBank/DDBJ databases">
        <title>Draft genome of Stenotrophomonas maltophila isolated from urine specimen.</title>
        <authorList>
            <person name="Murugan N."/>
            <person name="Malathi J."/>
            <person name="Umashankar V."/>
            <person name="Madhavan H."/>
        </authorList>
    </citation>
    <scope>NUCLEOTIDE SEQUENCE [LARGE SCALE GENOMIC DNA]</scope>
    <source>
        <strain evidence="4 5">JMNMN1</strain>
    </source>
</reference>
<sequence length="312" mass="33760">MHSLTLADLDRLGRSSGFRYRLPARAASDLSGEDCVVQGRVERRRLRPGVHLALSDVIARQPFEATSESPPAFSAIVMLEGRAGARLAGQAVIGMGPGAGAMVRADATPMTAIHPAGQRMRSLNVSLDAPAELDDPIITELLSAAHRSGGQQLRSWQVPGHLEHAADQVLSGTWQGAMHALLCEGIGLQMLAMALGAPAPEASPDLRVSARDRRMLQRVIDCLQAAPAADHSLEDLARLACMSPSSLRLKFQQVHRCSVFAWLRERRLQLACDQLRQGCSVQQAAHFVGYRHATNFATAFRARYGIAPSELR</sequence>
<evidence type="ECO:0000259" key="3">
    <source>
        <dbReference type="PROSITE" id="PS01124"/>
    </source>
</evidence>
<evidence type="ECO:0000313" key="5">
    <source>
        <dbReference type="Proteomes" id="UP000243478"/>
    </source>
</evidence>
<evidence type="ECO:0000256" key="2">
    <source>
        <dbReference type="ARBA" id="ARBA00023163"/>
    </source>
</evidence>
<protein>
    <submittedName>
        <fullName evidence="4">Transcriptional regulator</fullName>
    </submittedName>
</protein>
<dbReference type="InterPro" id="IPR053142">
    <property type="entry name" value="PchR_regulatory_protein"/>
</dbReference>
<dbReference type="GO" id="GO:0043565">
    <property type="term" value="F:sequence-specific DNA binding"/>
    <property type="evidence" value="ECO:0007669"/>
    <property type="project" value="InterPro"/>
</dbReference>
<dbReference type="SMART" id="SM00342">
    <property type="entry name" value="HTH_ARAC"/>
    <property type="match status" value="1"/>
</dbReference>
<evidence type="ECO:0000313" key="4">
    <source>
        <dbReference type="EMBL" id="KKD57418.1"/>
    </source>
</evidence>
<keyword evidence="1" id="KW-0805">Transcription regulation</keyword>
<dbReference type="InterPro" id="IPR018060">
    <property type="entry name" value="HTH_AraC"/>
</dbReference>
<dbReference type="EMBL" id="JZRZ01000014">
    <property type="protein sequence ID" value="KKD57418.1"/>
    <property type="molecule type" value="Genomic_DNA"/>
</dbReference>
<name>A0A0F5ZP03_STEMA</name>
<proteinExistence type="predicted"/>
<keyword evidence="2" id="KW-0804">Transcription</keyword>
<dbReference type="Gene3D" id="1.10.10.60">
    <property type="entry name" value="Homeodomain-like"/>
    <property type="match status" value="1"/>
</dbReference>
<dbReference type="RefSeq" id="WP_151356386.1">
    <property type="nucleotide sequence ID" value="NZ_JASGRN010000001.1"/>
</dbReference>
<dbReference type="PROSITE" id="PS01124">
    <property type="entry name" value="HTH_ARAC_FAMILY_2"/>
    <property type="match status" value="1"/>
</dbReference>
<dbReference type="Pfam" id="PF12833">
    <property type="entry name" value="HTH_18"/>
    <property type="match status" value="1"/>
</dbReference>
<gene>
    <name evidence="4" type="ORF">VM57_07700</name>
</gene>
<dbReference type="InterPro" id="IPR009057">
    <property type="entry name" value="Homeodomain-like_sf"/>
</dbReference>
<dbReference type="PANTHER" id="PTHR47893:SF1">
    <property type="entry name" value="REGULATORY PROTEIN PCHR"/>
    <property type="match status" value="1"/>
</dbReference>
<comment type="caution">
    <text evidence="4">The sequence shown here is derived from an EMBL/GenBank/DDBJ whole genome shotgun (WGS) entry which is preliminary data.</text>
</comment>
<feature type="domain" description="HTH araC/xylS-type" evidence="3">
    <location>
        <begin position="217"/>
        <end position="312"/>
    </location>
</feature>
<evidence type="ECO:0000256" key="1">
    <source>
        <dbReference type="ARBA" id="ARBA00023015"/>
    </source>
</evidence>
<dbReference type="PANTHER" id="PTHR47893">
    <property type="entry name" value="REGULATORY PROTEIN PCHR"/>
    <property type="match status" value="1"/>
</dbReference>
<accession>A0A0F5ZP03</accession>
<dbReference type="PATRIC" id="fig|40324.63.peg.2853"/>
<dbReference type="GO" id="GO:0003700">
    <property type="term" value="F:DNA-binding transcription factor activity"/>
    <property type="evidence" value="ECO:0007669"/>
    <property type="project" value="InterPro"/>
</dbReference>
<dbReference type="AlphaFoldDB" id="A0A0F5ZP03"/>
<dbReference type="Proteomes" id="UP000243478">
    <property type="component" value="Unassembled WGS sequence"/>
</dbReference>